<comment type="catalytic activity">
    <reaction evidence="1">
        <text>2-phosphoglycolate + H2O = glycolate + phosphate</text>
        <dbReference type="Rhea" id="RHEA:14369"/>
        <dbReference type="ChEBI" id="CHEBI:15377"/>
        <dbReference type="ChEBI" id="CHEBI:29805"/>
        <dbReference type="ChEBI" id="CHEBI:43474"/>
        <dbReference type="ChEBI" id="CHEBI:58033"/>
        <dbReference type="EC" id="3.1.3.18"/>
    </reaction>
</comment>
<organism evidence="5 6">
    <name type="scientific">Algimonas porphyrae</name>
    <dbReference type="NCBI Taxonomy" id="1128113"/>
    <lineage>
        <taxon>Bacteria</taxon>
        <taxon>Pseudomonadati</taxon>
        <taxon>Pseudomonadota</taxon>
        <taxon>Alphaproteobacteria</taxon>
        <taxon>Maricaulales</taxon>
        <taxon>Robiginitomaculaceae</taxon>
        <taxon>Algimonas</taxon>
    </lineage>
</organism>
<dbReference type="EC" id="3.1.3.18" evidence="4"/>
<dbReference type="SUPFAM" id="SSF56784">
    <property type="entry name" value="HAD-like"/>
    <property type="match status" value="1"/>
</dbReference>
<evidence type="ECO:0000256" key="2">
    <source>
        <dbReference type="ARBA" id="ARBA00004818"/>
    </source>
</evidence>
<proteinExistence type="inferred from homology"/>
<sequence length="246" mass="27232">MTRVHLREFSGRKRGCLDGLSISFDLDGTLVDTAPDLVRVTNDVIAEEGVGPTDFKAARAAVGFGSRRLITDALWRAGRTVDADRLDTLQALFLTRYAEDIARHSVPFQGVEATLRALQANGADLSVCTNKPGWLARPLLRELGLTHYFSRIVGGDEAPRSKPDPRHVFMATGHRRAERIVLVGDAIPDMGAARNAGALAVLMTYGYSHDPQIRLRADMRLRMFRALIPTLIDRYDVSAKALRLRR</sequence>
<evidence type="ECO:0000256" key="1">
    <source>
        <dbReference type="ARBA" id="ARBA00000830"/>
    </source>
</evidence>
<dbReference type="RefSeq" id="WP_284368926.1">
    <property type="nucleotide sequence ID" value="NZ_BSNJ01000001.1"/>
</dbReference>
<name>A0ABQ5UVP9_9PROT</name>
<dbReference type="Pfam" id="PF13419">
    <property type="entry name" value="HAD_2"/>
    <property type="match status" value="1"/>
</dbReference>
<keyword evidence="6" id="KW-1185">Reference proteome</keyword>
<dbReference type="EMBL" id="BSNJ01000001">
    <property type="protein sequence ID" value="GLQ19167.1"/>
    <property type="molecule type" value="Genomic_DNA"/>
</dbReference>
<dbReference type="InterPro" id="IPR050155">
    <property type="entry name" value="HAD-like_hydrolase_sf"/>
</dbReference>
<dbReference type="InterPro" id="IPR023198">
    <property type="entry name" value="PGP-like_dom2"/>
</dbReference>
<dbReference type="SFLD" id="SFLDS00003">
    <property type="entry name" value="Haloacid_Dehalogenase"/>
    <property type="match status" value="1"/>
</dbReference>
<reference evidence="5" key="2">
    <citation type="submission" date="2023-01" db="EMBL/GenBank/DDBJ databases">
        <title>Draft genome sequence of Algimonas porphyrae strain NBRC 108216.</title>
        <authorList>
            <person name="Sun Q."/>
            <person name="Mori K."/>
        </authorList>
    </citation>
    <scope>NUCLEOTIDE SEQUENCE</scope>
    <source>
        <strain evidence="5">NBRC 108216</strain>
    </source>
</reference>
<dbReference type="InterPro" id="IPR006439">
    <property type="entry name" value="HAD-SF_hydro_IA"/>
</dbReference>
<comment type="pathway">
    <text evidence="2">Organic acid metabolism; glycolate biosynthesis; glycolate from 2-phosphoglycolate: step 1/1.</text>
</comment>
<evidence type="ECO:0000313" key="5">
    <source>
        <dbReference type="EMBL" id="GLQ19167.1"/>
    </source>
</evidence>
<dbReference type="InterPro" id="IPR036412">
    <property type="entry name" value="HAD-like_sf"/>
</dbReference>
<dbReference type="Gene3D" id="3.40.50.1000">
    <property type="entry name" value="HAD superfamily/HAD-like"/>
    <property type="match status" value="1"/>
</dbReference>
<comment type="similarity">
    <text evidence="3">Belongs to the HAD-like hydrolase superfamily. CbbY/CbbZ/Gph/YieH family.</text>
</comment>
<dbReference type="InterPro" id="IPR041492">
    <property type="entry name" value="HAD_2"/>
</dbReference>
<evidence type="ECO:0000256" key="4">
    <source>
        <dbReference type="ARBA" id="ARBA00013078"/>
    </source>
</evidence>
<reference evidence="5" key="1">
    <citation type="journal article" date="2014" name="Int. J. Syst. Evol. Microbiol.">
        <title>Complete genome of a new Firmicutes species belonging to the dominant human colonic microbiota ('Ruminococcus bicirculans') reveals two chromosomes and a selective capacity to utilize plant glucans.</title>
        <authorList>
            <consortium name="NISC Comparative Sequencing Program"/>
            <person name="Wegmann U."/>
            <person name="Louis P."/>
            <person name="Goesmann A."/>
            <person name="Henrissat B."/>
            <person name="Duncan S.H."/>
            <person name="Flint H.J."/>
        </authorList>
    </citation>
    <scope>NUCLEOTIDE SEQUENCE</scope>
    <source>
        <strain evidence="5">NBRC 108216</strain>
    </source>
</reference>
<dbReference type="Gene3D" id="1.10.150.240">
    <property type="entry name" value="Putative phosphatase, domain 2"/>
    <property type="match status" value="1"/>
</dbReference>
<dbReference type="SFLD" id="SFLDG01129">
    <property type="entry name" value="C1.5:_HAD__Beta-PGM__Phosphata"/>
    <property type="match status" value="1"/>
</dbReference>
<evidence type="ECO:0000313" key="6">
    <source>
        <dbReference type="Proteomes" id="UP001161390"/>
    </source>
</evidence>
<dbReference type="NCBIfam" id="TIGR01549">
    <property type="entry name" value="HAD-SF-IA-v1"/>
    <property type="match status" value="1"/>
</dbReference>
<dbReference type="PANTHER" id="PTHR43434:SF1">
    <property type="entry name" value="PHOSPHOGLYCOLATE PHOSPHATASE"/>
    <property type="match status" value="1"/>
</dbReference>
<accession>A0ABQ5UVP9</accession>
<dbReference type="Proteomes" id="UP001161390">
    <property type="component" value="Unassembled WGS sequence"/>
</dbReference>
<evidence type="ECO:0000256" key="3">
    <source>
        <dbReference type="ARBA" id="ARBA00006171"/>
    </source>
</evidence>
<dbReference type="PANTHER" id="PTHR43434">
    <property type="entry name" value="PHOSPHOGLYCOLATE PHOSPHATASE"/>
    <property type="match status" value="1"/>
</dbReference>
<protein>
    <recommendedName>
        <fullName evidence="4">phosphoglycolate phosphatase</fullName>
        <ecNumber evidence="4">3.1.3.18</ecNumber>
    </recommendedName>
</protein>
<dbReference type="InterPro" id="IPR023214">
    <property type="entry name" value="HAD_sf"/>
</dbReference>
<gene>
    <name evidence="5" type="primary">gph</name>
    <name evidence="5" type="ORF">GCM10007854_01220</name>
</gene>
<comment type="caution">
    <text evidence="5">The sequence shown here is derived from an EMBL/GenBank/DDBJ whole genome shotgun (WGS) entry which is preliminary data.</text>
</comment>